<protein>
    <submittedName>
        <fullName evidence="17">Penicillin-binding protein 2</fullName>
    </submittedName>
</protein>
<dbReference type="SUPFAM" id="SSF56601">
    <property type="entry name" value="beta-lactamase/transpeptidase-like"/>
    <property type="match status" value="1"/>
</dbReference>
<sequence length="601" mass="66230">MKDSMQVRFREAMIQKRLMIVQWIVVSIIFLLLGRVAFLQIITGQYYEGLSETNRIRTVSIEAPRGKFLDENGSLLVSNRPSFVVSAWLFPRNISADEIQRLADILHMDSLEIQEKIQQPHSLPFLPVKIKEDVDLTTITQIEAKKEEFPQIVIKTEPIRNYLYGNFAAQIFGYTGEISQNELAKNPTEYKSGDLIGKLGLEKTYDAYIRGKAGADRVEVDAGGQMVKLLHRVLPVPGNNLFLTIDASVQKAAEEAVDTQLKLLQTQHKTKAQAAAVVVMNPNTGAIIAMVSKPDFNPNLFNGGISKKAWDVIINNPFNPIENRAISGEYSPGSTFKIVTGTAALELGKVTTEEKILDTGKHWLIPKGNADGEALGWISFQEALAKSDNVYFYEMGNRVGIDNLARYAYLYGLGKPTGIDLTGEASGIVASQEYKQKIYDEPWYLAETFDAAIGQGFQLVTPIQIAMLMSQIANGGDRYKPFLVDKIVSDQGEIVKQFSPEKTGQISIQPSTLTAIRNALHDVAMSGGTASTVFQGFPIPIASKTGTVENSRGDDHGWFVAYAPFDKPEVVVAVLVEHGGYGTASAAPIVRKILEAYFKIQ</sequence>
<evidence type="ECO:0000313" key="17">
    <source>
        <dbReference type="EMBL" id="SEJ51283.1"/>
    </source>
</evidence>
<dbReference type="InterPro" id="IPR012338">
    <property type="entry name" value="Beta-lactam/transpept-like"/>
</dbReference>
<organism evidence="17 18">
    <name type="scientific">Propionispira arboris</name>
    <dbReference type="NCBI Taxonomy" id="84035"/>
    <lineage>
        <taxon>Bacteria</taxon>
        <taxon>Bacillati</taxon>
        <taxon>Bacillota</taxon>
        <taxon>Negativicutes</taxon>
        <taxon>Selenomonadales</taxon>
        <taxon>Selenomonadaceae</taxon>
        <taxon>Propionispira</taxon>
    </lineage>
</organism>
<evidence type="ECO:0000256" key="13">
    <source>
        <dbReference type="ARBA" id="ARBA00023316"/>
    </source>
</evidence>
<evidence type="ECO:0000256" key="5">
    <source>
        <dbReference type="ARBA" id="ARBA00022519"/>
    </source>
</evidence>
<keyword evidence="18" id="KW-1185">Reference proteome</keyword>
<dbReference type="Gene3D" id="3.30.1390.30">
    <property type="entry name" value="Penicillin-binding protein 2a, domain 3"/>
    <property type="match status" value="1"/>
</dbReference>
<keyword evidence="7 14" id="KW-0812">Transmembrane</keyword>
<dbReference type="GO" id="GO:0071555">
    <property type="term" value="P:cell wall organization"/>
    <property type="evidence" value="ECO:0007669"/>
    <property type="project" value="UniProtKB-KW"/>
</dbReference>
<dbReference type="PANTHER" id="PTHR30627:SF2">
    <property type="entry name" value="PEPTIDOGLYCAN D,D-TRANSPEPTIDASE MRDA"/>
    <property type="match status" value="1"/>
</dbReference>
<evidence type="ECO:0000256" key="6">
    <source>
        <dbReference type="ARBA" id="ARBA00022670"/>
    </source>
</evidence>
<dbReference type="SUPFAM" id="SSF56519">
    <property type="entry name" value="Penicillin binding protein dimerisation domain"/>
    <property type="match status" value="1"/>
</dbReference>
<evidence type="ECO:0000256" key="4">
    <source>
        <dbReference type="ARBA" id="ARBA00022475"/>
    </source>
</evidence>
<feature type="domain" description="Penicillin-binding protein dimerisation" evidence="16">
    <location>
        <begin position="61"/>
        <end position="228"/>
    </location>
</feature>
<accession>A0A1H6ZCH7</accession>
<evidence type="ECO:0000256" key="12">
    <source>
        <dbReference type="ARBA" id="ARBA00023136"/>
    </source>
</evidence>
<dbReference type="GO" id="GO:0071972">
    <property type="term" value="F:peptidoglycan L,D-transpeptidase activity"/>
    <property type="evidence" value="ECO:0007669"/>
    <property type="project" value="TreeGrafter"/>
</dbReference>
<comment type="similarity">
    <text evidence="3">Belongs to the transpeptidase family.</text>
</comment>
<evidence type="ECO:0000256" key="11">
    <source>
        <dbReference type="ARBA" id="ARBA00022989"/>
    </source>
</evidence>
<keyword evidence="6" id="KW-0645">Protease</keyword>
<evidence type="ECO:0000256" key="14">
    <source>
        <dbReference type="SAM" id="Phobius"/>
    </source>
</evidence>
<comment type="subcellular location">
    <subcellularLocation>
        <location evidence="2">Cell membrane</location>
    </subcellularLocation>
    <subcellularLocation>
        <location evidence="1">Membrane</location>
        <topology evidence="1">Single-pass membrane protein</topology>
    </subcellularLocation>
</comment>
<dbReference type="InterPro" id="IPR050515">
    <property type="entry name" value="Beta-lactam/transpept"/>
</dbReference>
<evidence type="ECO:0000313" key="18">
    <source>
        <dbReference type="Proteomes" id="UP000199662"/>
    </source>
</evidence>
<keyword evidence="9" id="KW-0133">Cell shape</keyword>
<dbReference type="GO" id="GO:0008360">
    <property type="term" value="P:regulation of cell shape"/>
    <property type="evidence" value="ECO:0007669"/>
    <property type="project" value="UniProtKB-KW"/>
</dbReference>
<dbReference type="GO" id="GO:0009002">
    <property type="term" value="F:serine-type D-Ala-D-Ala carboxypeptidase activity"/>
    <property type="evidence" value="ECO:0007669"/>
    <property type="project" value="InterPro"/>
</dbReference>
<dbReference type="InterPro" id="IPR017790">
    <property type="entry name" value="Penicillin-binding_protein_2"/>
</dbReference>
<feature type="domain" description="Penicillin-binding protein transpeptidase" evidence="15">
    <location>
        <begin position="276"/>
        <end position="595"/>
    </location>
</feature>
<keyword evidence="13" id="KW-0961">Cell wall biogenesis/degradation</keyword>
<keyword evidence="10" id="KW-0573">Peptidoglycan synthesis</keyword>
<keyword evidence="11 14" id="KW-1133">Transmembrane helix</keyword>
<dbReference type="InterPro" id="IPR036138">
    <property type="entry name" value="PBP_dimer_sf"/>
</dbReference>
<dbReference type="PANTHER" id="PTHR30627">
    <property type="entry name" value="PEPTIDOGLYCAN D,D-TRANSPEPTIDASE"/>
    <property type="match status" value="1"/>
</dbReference>
<dbReference type="EMBL" id="FNZK01000009">
    <property type="protein sequence ID" value="SEJ51283.1"/>
    <property type="molecule type" value="Genomic_DNA"/>
</dbReference>
<dbReference type="STRING" id="84035.SAMN05660742_10964"/>
<dbReference type="GO" id="GO:0009252">
    <property type="term" value="P:peptidoglycan biosynthetic process"/>
    <property type="evidence" value="ECO:0007669"/>
    <property type="project" value="UniProtKB-KW"/>
</dbReference>
<dbReference type="Gene3D" id="3.40.710.10">
    <property type="entry name" value="DD-peptidase/beta-lactamase superfamily"/>
    <property type="match status" value="1"/>
</dbReference>
<evidence type="ECO:0000256" key="7">
    <source>
        <dbReference type="ARBA" id="ARBA00022692"/>
    </source>
</evidence>
<keyword evidence="12 14" id="KW-0472">Membrane</keyword>
<feature type="transmembrane region" description="Helical" evidence="14">
    <location>
        <begin position="20"/>
        <end position="42"/>
    </location>
</feature>
<evidence type="ECO:0000256" key="1">
    <source>
        <dbReference type="ARBA" id="ARBA00004167"/>
    </source>
</evidence>
<keyword evidence="4" id="KW-1003">Cell membrane</keyword>
<dbReference type="InterPro" id="IPR005311">
    <property type="entry name" value="PBP_dimer"/>
</dbReference>
<dbReference type="Gene3D" id="3.90.1310.10">
    <property type="entry name" value="Penicillin-binding protein 2a (Domain 2)"/>
    <property type="match status" value="1"/>
</dbReference>
<dbReference type="InterPro" id="IPR001460">
    <property type="entry name" value="PCN-bd_Tpept"/>
</dbReference>
<dbReference type="Pfam" id="PF00905">
    <property type="entry name" value="Transpeptidase"/>
    <property type="match status" value="1"/>
</dbReference>
<dbReference type="Pfam" id="PF03717">
    <property type="entry name" value="PBP_dimer"/>
    <property type="match status" value="1"/>
</dbReference>
<gene>
    <name evidence="17" type="ORF">SAMN05660742_10964</name>
</gene>
<evidence type="ECO:0000256" key="10">
    <source>
        <dbReference type="ARBA" id="ARBA00022984"/>
    </source>
</evidence>
<dbReference type="GO" id="GO:0005886">
    <property type="term" value="C:plasma membrane"/>
    <property type="evidence" value="ECO:0007669"/>
    <property type="project" value="UniProtKB-SubCell"/>
</dbReference>
<proteinExistence type="inferred from homology"/>
<evidence type="ECO:0000256" key="3">
    <source>
        <dbReference type="ARBA" id="ARBA00007171"/>
    </source>
</evidence>
<keyword evidence="5" id="KW-0997">Cell inner membrane</keyword>
<name>A0A1H6ZCH7_9FIRM</name>
<evidence type="ECO:0000259" key="15">
    <source>
        <dbReference type="Pfam" id="PF00905"/>
    </source>
</evidence>
<dbReference type="NCBIfam" id="TIGR03423">
    <property type="entry name" value="pbp2_mrdA"/>
    <property type="match status" value="1"/>
</dbReference>
<dbReference type="GO" id="GO:0006508">
    <property type="term" value="P:proteolysis"/>
    <property type="evidence" value="ECO:0007669"/>
    <property type="project" value="UniProtKB-KW"/>
</dbReference>
<evidence type="ECO:0000256" key="9">
    <source>
        <dbReference type="ARBA" id="ARBA00022960"/>
    </source>
</evidence>
<evidence type="ECO:0000259" key="16">
    <source>
        <dbReference type="Pfam" id="PF03717"/>
    </source>
</evidence>
<evidence type="ECO:0000256" key="2">
    <source>
        <dbReference type="ARBA" id="ARBA00004236"/>
    </source>
</evidence>
<dbReference type="AlphaFoldDB" id="A0A1H6ZCH7"/>
<reference evidence="17 18" key="1">
    <citation type="submission" date="2016-10" db="EMBL/GenBank/DDBJ databases">
        <authorList>
            <person name="de Groot N.N."/>
        </authorList>
    </citation>
    <scope>NUCLEOTIDE SEQUENCE [LARGE SCALE GENOMIC DNA]</scope>
    <source>
        <strain evidence="17 18">DSM 2179</strain>
    </source>
</reference>
<keyword evidence="8" id="KW-0378">Hydrolase</keyword>
<evidence type="ECO:0000256" key="8">
    <source>
        <dbReference type="ARBA" id="ARBA00022801"/>
    </source>
</evidence>
<dbReference type="RefSeq" id="WP_245741364.1">
    <property type="nucleotide sequence ID" value="NZ_FNZK01000009.1"/>
</dbReference>
<dbReference type="GO" id="GO:0008658">
    <property type="term" value="F:penicillin binding"/>
    <property type="evidence" value="ECO:0007669"/>
    <property type="project" value="InterPro"/>
</dbReference>
<dbReference type="Proteomes" id="UP000199662">
    <property type="component" value="Unassembled WGS sequence"/>
</dbReference>